<accession>A0A9Q1J2C3</accession>
<reference evidence="2" key="1">
    <citation type="journal article" date="2023" name="Science">
        <title>Genome structures resolve the early diversification of teleost fishes.</title>
        <authorList>
            <person name="Parey E."/>
            <person name="Louis A."/>
            <person name="Montfort J."/>
            <person name="Bouchez O."/>
            <person name="Roques C."/>
            <person name="Iampietro C."/>
            <person name="Lluch J."/>
            <person name="Castinel A."/>
            <person name="Donnadieu C."/>
            <person name="Desvignes T."/>
            <person name="Floi Bucao C."/>
            <person name="Jouanno E."/>
            <person name="Wen M."/>
            <person name="Mejri S."/>
            <person name="Dirks R."/>
            <person name="Jansen H."/>
            <person name="Henkel C."/>
            <person name="Chen W.J."/>
            <person name="Zahm M."/>
            <person name="Cabau C."/>
            <person name="Klopp C."/>
            <person name="Thompson A.W."/>
            <person name="Robinson-Rechavi M."/>
            <person name="Braasch I."/>
            <person name="Lecointre G."/>
            <person name="Bobe J."/>
            <person name="Postlethwait J.H."/>
            <person name="Berthelot C."/>
            <person name="Roest Crollius H."/>
            <person name="Guiguen Y."/>
        </authorList>
    </citation>
    <scope>NUCLEOTIDE SEQUENCE</scope>
    <source>
        <strain evidence="2">WJC10195</strain>
    </source>
</reference>
<organism evidence="2 3">
    <name type="scientific">Synaphobranchus kaupii</name>
    <name type="common">Kaup's arrowtooth eel</name>
    <dbReference type="NCBI Taxonomy" id="118154"/>
    <lineage>
        <taxon>Eukaryota</taxon>
        <taxon>Metazoa</taxon>
        <taxon>Chordata</taxon>
        <taxon>Craniata</taxon>
        <taxon>Vertebrata</taxon>
        <taxon>Euteleostomi</taxon>
        <taxon>Actinopterygii</taxon>
        <taxon>Neopterygii</taxon>
        <taxon>Teleostei</taxon>
        <taxon>Anguilliformes</taxon>
        <taxon>Synaphobranchidae</taxon>
        <taxon>Synaphobranchus</taxon>
    </lineage>
</organism>
<feature type="region of interest" description="Disordered" evidence="1">
    <location>
        <begin position="301"/>
        <end position="329"/>
    </location>
</feature>
<feature type="compositionally biased region" description="Polar residues" evidence="1">
    <location>
        <begin position="307"/>
        <end position="323"/>
    </location>
</feature>
<comment type="caution">
    <text evidence="2">The sequence shown here is derived from an EMBL/GenBank/DDBJ whole genome shotgun (WGS) entry which is preliminary data.</text>
</comment>
<evidence type="ECO:0000313" key="3">
    <source>
        <dbReference type="Proteomes" id="UP001152622"/>
    </source>
</evidence>
<feature type="region of interest" description="Disordered" evidence="1">
    <location>
        <begin position="1"/>
        <end position="34"/>
    </location>
</feature>
<name>A0A9Q1J2C3_SYNKA</name>
<evidence type="ECO:0000256" key="1">
    <source>
        <dbReference type="SAM" id="MobiDB-lite"/>
    </source>
</evidence>
<protein>
    <submittedName>
        <fullName evidence="2">Uncharacterized protein</fullName>
    </submittedName>
</protein>
<sequence>MSLSTDGSRSFPKSITGPTVRTRSHKPGPERGCGYCGETREAQRKAVQREGFGELGHRARAPVGLPLIRRFEKLLGGDILETELPFPLSARSCYHRRISLAGFKWRQRNLAPFVYQPLREGDVLGATARGPADPRKIKRSKIHLSYREGLGGVPYGSPGTASGRGAAWEVKHRAKSGQGGKMAVAVALCEAVAGELQLRERHRPAGSVRADNESELHSIPLTLPPSPDAPAVPQTRVSSLFVFLPLSPSLHSRLLPSLLTPLLTSIHLPSRCSAFQHRSLTLESSEEILFVEGYRPPRPRAVPANGSLITRPSQKATEGSGCNRSRPRRVCDERSRTLITTGTPGRHKAYPTAKDTGLNTALPAMSITTEGAG</sequence>
<proteinExistence type="predicted"/>
<dbReference type="AlphaFoldDB" id="A0A9Q1J2C3"/>
<keyword evidence="3" id="KW-1185">Reference proteome</keyword>
<feature type="compositionally biased region" description="Polar residues" evidence="1">
    <location>
        <begin position="1"/>
        <end position="21"/>
    </location>
</feature>
<gene>
    <name evidence="2" type="ORF">SKAU_G00124220</name>
</gene>
<dbReference type="Proteomes" id="UP001152622">
    <property type="component" value="Chromosome 4"/>
</dbReference>
<dbReference type="EMBL" id="JAINUF010000004">
    <property type="protein sequence ID" value="KAJ8363591.1"/>
    <property type="molecule type" value="Genomic_DNA"/>
</dbReference>
<evidence type="ECO:0000313" key="2">
    <source>
        <dbReference type="EMBL" id="KAJ8363591.1"/>
    </source>
</evidence>